<dbReference type="Pfam" id="PF07083">
    <property type="entry name" value="DUF1351"/>
    <property type="match status" value="1"/>
</dbReference>
<gene>
    <name evidence="2" type="ORF">BN55_09210</name>
</gene>
<accession>I7IVK0</accession>
<dbReference type="InterPro" id="IPR009785">
    <property type="entry name" value="Prophage_Lj928_Orf309"/>
</dbReference>
<comment type="caution">
    <text evidence="2">The sequence shown here is derived from an EMBL/GenBank/DDBJ whole genome shotgun (WGS) entry which is preliminary data.</text>
</comment>
<protein>
    <submittedName>
        <fullName evidence="2">Orf309</fullName>
    </submittedName>
</protein>
<dbReference type="AlphaFoldDB" id="I7IVK0"/>
<dbReference type="PATRIC" id="fig|1423758.3.peg.64"/>
<dbReference type="GeneID" id="82846832"/>
<dbReference type="eggNOG" id="ENOG5033B5D">
    <property type="taxonomic scope" value="Bacteria"/>
</dbReference>
<dbReference type="RefSeq" id="WP_008470388.1">
    <property type="nucleotide sequence ID" value="NZ_AYZP01000001.1"/>
</dbReference>
<keyword evidence="1" id="KW-0175">Coiled coil</keyword>
<reference evidence="2 3" key="1">
    <citation type="submission" date="2012-06" db="EMBL/GenBank/DDBJ databases">
        <title>Draft Genome Sequence of Lactobacillus hominis Strain CRBIP 24.179T, isolated from human intestine.</title>
        <authorList>
            <person name="Cousin S."/>
            <person name="Ma L."/>
            <person name="Bizet C."/>
            <person name="Loux V."/>
            <person name="Bouchier C."/>
            <person name="Clermont D."/>
            <person name="Creno S."/>
        </authorList>
    </citation>
    <scope>NUCLEOTIDE SEQUENCE [LARGE SCALE GENOMIC DNA]</scope>
    <source>
        <strain evidence="3">CRBIP 24.179T</strain>
    </source>
</reference>
<dbReference type="STRING" id="1423758.FC41_GL000060"/>
<proteinExistence type="predicted"/>
<evidence type="ECO:0000313" key="3">
    <source>
        <dbReference type="Proteomes" id="UP000009320"/>
    </source>
</evidence>
<dbReference type="EMBL" id="CAKE01000004">
    <property type="protein sequence ID" value="CCI81578.1"/>
    <property type="molecule type" value="Genomic_DNA"/>
</dbReference>
<evidence type="ECO:0000256" key="1">
    <source>
        <dbReference type="SAM" id="Coils"/>
    </source>
</evidence>
<dbReference type="Proteomes" id="UP000009320">
    <property type="component" value="Unassembled WGS sequence"/>
</dbReference>
<evidence type="ECO:0000313" key="2">
    <source>
        <dbReference type="EMBL" id="CCI81578.1"/>
    </source>
</evidence>
<keyword evidence="3" id="KW-1185">Reference proteome</keyword>
<sequence>MSEEESLVPINKDDFKVVVKPASIEFENGQALDKIVDDMAKRYTGLVVTTKNYKESRALKSDLSKVSKALNRYRIDKSNEAKEPIEDFKNHVDALIKKIDATSHGLDVQIKQFQETARKNRQAGLYPQYLKILDTYGVTEEQVSYNPDYNKTTWSYPRMVRDIKSRCESFVKEQEMQKEMRQTVISQAKKLAIGSEPFLDQLKTKSLSDVLTNMENYKQDLINIEKEKTERRKEYENANHKVVGNKVIDTSTSEIVDEIHTFLLKISLTKYQYDNLMRYLRDNGIEGKITKLKGNSDVQ</sequence>
<feature type="coiled-coil region" evidence="1">
    <location>
        <begin position="207"/>
        <end position="241"/>
    </location>
</feature>
<name>I7IVK0_9LACO</name>
<organism evidence="2 3">
    <name type="scientific">Lactobacillus hominis DSM 23910 = CRBIP 24.179</name>
    <dbReference type="NCBI Taxonomy" id="1423758"/>
    <lineage>
        <taxon>Bacteria</taxon>
        <taxon>Bacillati</taxon>
        <taxon>Bacillota</taxon>
        <taxon>Bacilli</taxon>
        <taxon>Lactobacillales</taxon>
        <taxon>Lactobacillaceae</taxon>
        <taxon>Lactobacillus</taxon>
    </lineage>
</organism>